<feature type="transmembrane region" description="Helical" evidence="2">
    <location>
        <begin position="292"/>
        <end position="314"/>
    </location>
</feature>
<feature type="compositionally biased region" description="Basic residues" evidence="1">
    <location>
        <begin position="1"/>
        <end position="16"/>
    </location>
</feature>
<feature type="transmembrane region" description="Helical" evidence="2">
    <location>
        <begin position="212"/>
        <end position="232"/>
    </location>
</feature>
<feature type="transmembrane region" description="Helical" evidence="2">
    <location>
        <begin position="349"/>
        <end position="371"/>
    </location>
</feature>
<protein>
    <submittedName>
        <fullName evidence="3">MFS transporter</fullName>
    </submittedName>
</protein>
<dbReference type="InterPro" id="IPR011701">
    <property type="entry name" value="MFS"/>
</dbReference>
<feature type="transmembrane region" description="Helical" evidence="2">
    <location>
        <begin position="55"/>
        <end position="80"/>
    </location>
</feature>
<gene>
    <name evidence="3" type="ORF">OG398_00840</name>
</gene>
<feature type="transmembrane region" description="Helical" evidence="2">
    <location>
        <begin position="326"/>
        <end position="343"/>
    </location>
</feature>
<dbReference type="AlphaFoldDB" id="A0AAU2VHY6"/>
<feature type="transmembrane region" description="Helical" evidence="2">
    <location>
        <begin position="120"/>
        <end position="140"/>
    </location>
</feature>
<evidence type="ECO:0000256" key="2">
    <source>
        <dbReference type="SAM" id="Phobius"/>
    </source>
</evidence>
<dbReference type="GO" id="GO:0022857">
    <property type="term" value="F:transmembrane transporter activity"/>
    <property type="evidence" value="ECO:0007669"/>
    <property type="project" value="InterPro"/>
</dbReference>
<feature type="transmembrane region" description="Helical" evidence="2">
    <location>
        <begin position="412"/>
        <end position="430"/>
    </location>
</feature>
<dbReference type="Gene3D" id="1.20.1250.20">
    <property type="entry name" value="MFS general substrate transporter like domains"/>
    <property type="match status" value="1"/>
</dbReference>
<feature type="compositionally biased region" description="Basic residues" evidence="1">
    <location>
        <begin position="24"/>
        <end position="34"/>
    </location>
</feature>
<keyword evidence="2" id="KW-0812">Transmembrane</keyword>
<dbReference type="EMBL" id="CP108313">
    <property type="protein sequence ID" value="WTW66916.1"/>
    <property type="molecule type" value="Genomic_DNA"/>
</dbReference>
<organism evidence="3">
    <name type="scientific">Streptomyces sp. NBC_00008</name>
    <dbReference type="NCBI Taxonomy" id="2903610"/>
    <lineage>
        <taxon>Bacteria</taxon>
        <taxon>Bacillati</taxon>
        <taxon>Actinomycetota</taxon>
        <taxon>Actinomycetes</taxon>
        <taxon>Kitasatosporales</taxon>
        <taxon>Streptomycetaceae</taxon>
        <taxon>Streptomyces</taxon>
    </lineage>
</organism>
<dbReference type="PANTHER" id="PTHR23542">
    <property type="match status" value="1"/>
</dbReference>
<evidence type="ECO:0000313" key="3">
    <source>
        <dbReference type="EMBL" id="WTW66916.1"/>
    </source>
</evidence>
<proteinExistence type="predicted"/>
<feature type="transmembrane region" description="Helical" evidence="2">
    <location>
        <begin position="86"/>
        <end position="108"/>
    </location>
</feature>
<feature type="transmembrane region" description="Helical" evidence="2">
    <location>
        <begin position="261"/>
        <end position="286"/>
    </location>
</feature>
<feature type="compositionally biased region" description="Low complexity" evidence="1">
    <location>
        <begin position="439"/>
        <end position="449"/>
    </location>
</feature>
<accession>A0AAU2VHY6</accession>
<keyword evidence="2" id="KW-1133">Transmembrane helix</keyword>
<dbReference type="InterPro" id="IPR036259">
    <property type="entry name" value="MFS_trans_sf"/>
</dbReference>
<dbReference type="SUPFAM" id="SSF103473">
    <property type="entry name" value="MFS general substrate transporter"/>
    <property type="match status" value="1"/>
</dbReference>
<evidence type="ECO:0000256" key="1">
    <source>
        <dbReference type="SAM" id="MobiDB-lite"/>
    </source>
</evidence>
<name>A0AAU2VHY6_9ACTN</name>
<reference evidence="3" key="1">
    <citation type="submission" date="2022-10" db="EMBL/GenBank/DDBJ databases">
        <title>The complete genomes of actinobacterial strains from the NBC collection.</title>
        <authorList>
            <person name="Joergensen T.S."/>
            <person name="Alvarez Arevalo M."/>
            <person name="Sterndorff E.B."/>
            <person name="Faurdal D."/>
            <person name="Vuksanovic O."/>
            <person name="Mourched A.-S."/>
            <person name="Charusanti P."/>
            <person name="Shaw S."/>
            <person name="Blin K."/>
            <person name="Weber T."/>
        </authorList>
    </citation>
    <scope>NUCLEOTIDE SEQUENCE</scope>
    <source>
        <strain evidence="3">NBC_00008</strain>
    </source>
</reference>
<feature type="transmembrane region" description="Helical" evidence="2">
    <location>
        <begin position="383"/>
        <end position="406"/>
    </location>
</feature>
<dbReference type="PANTHER" id="PTHR23542:SF1">
    <property type="entry name" value="MAJOR FACILITATOR SUPERFAMILY (MFS) PROFILE DOMAIN-CONTAINING PROTEIN"/>
    <property type="match status" value="1"/>
</dbReference>
<dbReference type="Pfam" id="PF07690">
    <property type="entry name" value="MFS_1"/>
    <property type="match status" value="1"/>
</dbReference>
<sequence length="463" mass="47047">MTPRHWSRHRATRFRRPTPLPRAPRLRRPGRAVHRPGAAGPRTASYRSALRTPGAAAFFLAAAPARIGVAMAGLGIVWLVHAETGSFAAAGLVTGSFAVAETLVGPQAARLMDRFGQPRVLVPLLCAHAGAITALVALALTGAPVLPLMVAGLAAGATVPQIGALSAARWSALLHGRAELAPAFALETMSNDAAFLLGPALAVLTATRLHPAAGTALAGVLVVGAGLVFAALRRTAPAPATRAVRGGRADRGPGRLWSRNFGTLLAVNVALGVFFGSMQVSVSAFADVHHAASAAGLLYGLMSAASLLAGLVYGRYHRRTPPGHRLPPILAFLACASLLPMLADSPWQLGLALLLPGAGVAPCIIVASTLVESVMDRSVLTQAFTWTNSACAAGIAVSAAVVGRLVDGTGARTGFAVPLLALTATAALTWSSRTALTSATESTTATATSGRLPEQADSAGAAP</sequence>
<keyword evidence="2" id="KW-0472">Membrane</keyword>
<feature type="region of interest" description="Disordered" evidence="1">
    <location>
        <begin position="439"/>
        <end position="463"/>
    </location>
</feature>
<feature type="region of interest" description="Disordered" evidence="1">
    <location>
        <begin position="1"/>
        <end position="44"/>
    </location>
</feature>